<dbReference type="AlphaFoldDB" id="A0A2G8ST02"/>
<comment type="caution">
    <text evidence="1">The sequence shown here is derived from an EMBL/GenBank/DDBJ whole genome shotgun (WGS) entry which is preliminary data.</text>
</comment>
<evidence type="ECO:0000313" key="2">
    <source>
        <dbReference type="Proteomes" id="UP000230002"/>
    </source>
</evidence>
<accession>A0A2G8ST02</accession>
<keyword evidence="2" id="KW-1185">Reference proteome</keyword>
<organism evidence="1 2">
    <name type="scientific">Ganoderma sinense ZZ0214-1</name>
    <dbReference type="NCBI Taxonomy" id="1077348"/>
    <lineage>
        <taxon>Eukaryota</taxon>
        <taxon>Fungi</taxon>
        <taxon>Dikarya</taxon>
        <taxon>Basidiomycota</taxon>
        <taxon>Agaricomycotina</taxon>
        <taxon>Agaricomycetes</taxon>
        <taxon>Polyporales</taxon>
        <taxon>Polyporaceae</taxon>
        <taxon>Ganoderma</taxon>
    </lineage>
</organism>
<gene>
    <name evidence="1" type="ORF">GSI_00586</name>
</gene>
<evidence type="ECO:0000313" key="1">
    <source>
        <dbReference type="EMBL" id="PIL36896.1"/>
    </source>
</evidence>
<sequence>MPHNICDAPVFENPLLDDKTVVGPSWLKDYKMKRVRVVAETGYILHNATNIDRVPLESDWGMLEHKNRLCMKGTPLTVAFIGECRAHDVDTSEDRVPLLHVTVDLMRDCDKEGWYSLTSKFAPWKPVDIASITAFRKLRAIAPVLPPVLDGTRISIPNAMPRSDWDHVRCGDILLLECTFKRSMLESMWTARFVIERATIIAKRPSAVPV</sequence>
<dbReference type="EMBL" id="AYKW01000001">
    <property type="protein sequence ID" value="PIL36896.1"/>
    <property type="molecule type" value="Genomic_DNA"/>
</dbReference>
<reference evidence="1 2" key="1">
    <citation type="journal article" date="2015" name="Sci. Rep.">
        <title>Chromosome-level genome map provides insights into diverse defense mechanisms in the medicinal fungus Ganoderma sinense.</title>
        <authorList>
            <person name="Zhu Y."/>
            <person name="Xu J."/>
            <person name="Sun C."/>
            <person name="Zhou S."/>
            <person name="Xu H."/>
            <person name="Nelson D.R."/>
            <person name="Qian J."/>
            <person name="Song J."/>
            <person name="Luo H."/>
            <person name="Xiang L."/>
            <person name="Li Y."/>
            <person name="Xu Z."/>
            <person name="Ji A."/>
            <person name="Wang L."/>
            <person name="Lu S."/>
            <person name="Hayward A."/>
            <person name="Sun W."/>
            <person name="Li X."/>
            <person name="Schwartz D.C."/>
            <person name="Wang Y."/>
            <person name="Chen S."/>
        </authorList>
    </citation>
    <scope>NUCLEOTIDE SEQUENCE [LARGE SCALE GENOMIC DNA]</scope>
    <source>
        <strain evidence="1 2">ZZ0214-1</strain>
    </source>
</reference>
<name>A0A2G8ST02_9APHY</name>
<proteinExistence type="predicted"/>
<dbReference type="Proteomes" id="UP000230002">
    <property type="component" value="Unassembled WGS sequence"/>
</dbReference>
<protein>
    <submittedName>
        <fullName evidence="1">Uncharacterized protein</fullName>
    </submittedName>
</protein>